<dbReference type="InterPro" id="IPR052735">
    <property type="entry name" value="NAD_biosynth-regulator"/>
</dbReference>
<dbReference type="GO" id="GO:0050262">
    <property type="term" value="F:ribosylnicotinamide kinase activity"/>
    <property type="evidence" value="ECO:0007669"/>
    <property type="project" value="InterPro"/>
</dbReference>
<evidence type="ECO:0000259" key="3">
    <source>
        <dbReference type="Pfam" id="PF13521"/>
    </source>
</evidence>
<dbReference type="GO" id="GO:0000309">
    <property type="term" value="F:nicotinamide-nucleotide adenylyltransferase activity"/>
    <property type="evidence" value="ECO:0007669"/>
    <property type="project" value="InterPro"/>
</dbReference>
<dbReference type="GO" id="GO:0000166">
    <property type="term" value="F:nucleotide binding"/>
    <property type="evidence" value="ECO:0007669"/>
    <property type="project" value="UniProtKB-KW"/>
</dbReference>
<keyword evidence="1" id="KW-0547">Nucleotide-binding</keyword>
<keyword evidence="4" id="KW-0548">Nucleotidyltransferase</keyword>
<feature type="binding site" evidence="1">
    <location>
        <begin position="122"/>
        <end position="124"/>
    </location>
    <ligand>
        <name>NAD(+)</name>
        <dbReference type="ChEBI" id="CHEBI:57540"/>
        <label>1</label>
    </ligand>
</feature>
<evidence type="ECO:0000256" key="1">
    <source>
        <dbReference type="PIRSR" id="PIRSR004776-1"/>
    </source>
</evidence>
<feature type="domain" description="Cytidyltransferase-like" evidence="2">
    <location>
        <begin position="14"/>
        <end position="108"/>
    </location>
</feature>
<dbReference type="PIRSF" id="PIRSF004776">
    <property type="entry name" value="NadR_NMNAT/RNK"/>
    <property type="match status" value="1"/>
</dbReference>
<dbReference type="GO" id="GO:0009435">
    <property type="term" value="P:NAD+ biosynthetic process"/>
    <property type="evidence" value="ECO:0007669"/>
    <property type="project" value="InterPro"/>
</dbReference>
<dbReference type="AlphaFoldDB" id="D0GKZ8"/>
<name>D0GKZ8_9FUSO</name>
<dbReference type="PANTHER" id="PTHR37512">
    <property type="entry name" value="TRIFUNCTIONAL NAD BIOSYNTHESIS/REGULATOR PROTEIN NADR"/>
    <property type="match status" value="1"/>
</dbReference>
<feature type="domain" description="NadR/Ttd14 AAA" evidence="3">
    <location>
        <begin position="190"/>
        <end position="305"/>
    </location>
</feature>
<dbReference type="Proteomes" id="UP000004226">
    <property type="component" value="Unassembled WGS sequence"/>
</dbReference>
<proteinExistence type="predicted"/>
<dbReference type="Pfam" id="PF13521">
    <property type="entry name" value="AAA_28"/>
    <property type="match status" value="1"/>
</dbReference>
<dbReference type="Pfam" id="PF01467">
    <property type="entry name" value="CTP_transf_like"/>
    <property type="match status" value="1"/>
</dbReference>
<feature type="binding site" evidence="1">
    <location>
        <begin position="161"/>
        <end position="163"/>
    </location>
    <ligand>
        <name>NAD(+)</name>
        <dbReference type="ChEBI" id="CHEBI:57540"/>
        <label>1</label>
    </ligand>
</feature>
<dbReference type="Gene3D" id="3.40.50.620">
    <property type="entry name" value="HUPs"/>
    <property type="match status" value="1"/>
</dbReference>
<feature type="binding site" evidence="1">
    <location>
        <position position="49"/>
    </location>
    <ligand>
        <name>NAD(+)</name>
        <dbReference type="ChEBI" id="CHEBI:57540"/>
        <label>1</label>
    </ligand>
</feature>
<dbReference type="RefSeq" id="WP_006807163.1">
    <property type="nucleotide sequence ID" value="NZ_ADAD01000100.1"/>
</dbReference>
<feature type="binding site" evidence="1">
    <location>
        <begin position="89"/>
        <end position="102"/>
    </location>
    <ligand>
        <name>NAD(+)</name>
        <dbReference type="ChEBI" id="CHEBI:57540"/>
        <label>1</label>
    </ligand>
</feature>
<dbReference type="InterPro" id="IPR038727">
    <property type="entry name" value="NadR/Ttd14_AAA_dom"/>
</dbReference>
<keyword evidence="4" id="KW-0808">Transferase</keyword>
<organism evidence="4 5">
    <name type="scientific">Pseudoleptotrichia goodfellowii F0264</name>
    <dbReference type="NCBI Taxonomy" id="596323"/>
    <lineage>
        <taxon>Bacteria</taxon>
        <taxon>Fusobacteriati</taxon>
        <taxon>Fusobacteriota</taxon>
        <taxon>Fusobacteriia</taxon>
        <taxon>Fusobacteriales</taxon>
        <taxon>Leptotrichiaceae</taxon>
        <taxon>Pseudoleptotrichia</taxon>
    </lineage>
</organism>
<reference evidence="4 5" key="1">
    <citation type="submission" date="2009-10" db="EMBL/GenBank/DDBJ databases">
        <authorList>
            <person name="Harkins D.M."/>
            <person name="Madupu R."/>
            <person name="Durkin A.S."/>
            <person name="Torralba M."/>
            <person name="Methe B."/>
            <person name="Sutton G.G."/>
            <person name="Strausberg R.L."/>
            <person name="Nelson K.E."/>
        </authorList>
    </citation>
    <scope>NUCLEOTIDE SEQUENCE [LARGE SCALE GENOMIC DNA]</scope>
    <source>
        <strain evidence="4 5">F0264</strain>
    </source>
</reference>
<dbReference type="eggNOG" id="COG3172">
    <property type="taxonomic scope" value="Bacteria"/>
</dbReference>
<dbReference type="Gene3D" id="3.40.50.300">
    <property type="entry name" value="P-loop containing nucleotide triphosphate hydrolases"/>
    <property type="match status" value="1"/>
</dbReference>
<feature type="binding site" evidence="1">
    <location>
        <position position="22"/>
    </location>
    <ligand>
        <name>NAD(+)</name>
        <dbReference type="ChEBI" id="CHEBI:57540"/>
        <label>1</label>
    </ligand>
</feature>
<evidence type="ECO:0000313" key="5">
    <source>
        <dbReference type="Proteomes" id="UP000004226"/>
    </source>
</evidence>
<dbReference type="NCBIfam" id="TIGR00125">
    <property type="entry name" value="cyt_tran_rel"/>
    <property type="match status" value="1"/>
</dbReference>
<evidence type="ECO:0000259" key="2">
    <source>
        <dbReference type="Pfam" id="PF01467"/>
    </source>
</evidence>
<dbReference type="SUPFAM" id="SSF52540">
    <property type="entry name" value="P-loop containing nucleoside triphosphate hydrolases"/>
    <property type="match status" value="1"/>
</dbReference>
<sequence length="352" mass="41841">MKNNNGKKIKNGIIFGKFYPLHTGHVDFIQRAGGLVESLYVIVCTDKKRDIELFKKSKMKKMPTEKDRIRFAEQTFKYQDNIKILHLSEDNIPPYPNGWKEWTKRVKELLSENHLKIDTIFTNETQDVENYKKNFINSDDSYKVFDKELKVETIDILRNNFHISATEVRKNPYHNWQYIPKYVREFFVLKVAIIGSENSGKTNLTNKLANYYNTSCVREYRKKYIEEVLAGKSDNMQYEDYSRIAYEHNREITDSGANADKLTFIDTEYTSLQVFSIINTGEEHPVIKDFIKNSKFNIIIYIEKDRNKEYDKILKKLLEKYNIKYFTIKNEECNFTKIYNKSIEIIDDFISI</sequence>
<feature type="binding site" evidence="1">
    <location>
        <begin position="15"/>
        <end position="18"/>
    </location>
    <ligand>
        <name>NAD(+)</name>
        <dbReference type="ChEBI" id="CHEBI:57540"/>
        <label>1</label>
    </ligand>
</feature>
<dbReference type="EMBL" id="ADAD01000100">
    <property type="protein sequence ID" value="EEY35224.1"/>
    <property type="molecule type" value="Genomic_DNA"/>
</dbReference>
<dbReference type="InterPro" id="IPR027417">
    <property type="entry name" value="P-loop_NTPase"/>
</dbReference>
<keyword evidence="5" id="KW-1185">Reference proteome</keyword>
<dbReference type="InterPro" id="IPR014729">
    <property type="entry name" value="Rossmann-like_a/b/a_fold"/>
</dbReference>
<evidence type="ECO:0000313" key="4">
    <source>
        <dbReference type="EMBL" id="EEY35224.1"/>
    </source>
</evidence>
<dbReference type="InterPro" id="IPR016429">
    <property type="entry name" value="NAD_NadR"/>
</dbReference>
<gene>
    <name evidence="4" type="ORF">HMPREF0554_1912</name>
</gene>
<accession>D0GKZ8</accession>
<dbReference type="SUPFAM" id="SSF52374">
    <property type="entry name" value="Nucleotidylyl transferase"/>
    <property type="match status" value="1"/>
</dbReference>
<protein>
    <submittedName>
        <fullName evidence="4">Putative nicotinamide-nucleotide adenylyltransferase</fullName>
    </submittedName>
</protein>
<dbReference type="PANTHER" id="PTHR37512:SF1">
    <property type="entry name" value="NADR_TTD14 AAA DOMAIN-CONTAINING PROTEIN"/>
    <property type="match status" value="1"/>
</dbReference>
<dbReference type="NCBIfam" id="NF005988">
    <property type="entry name" value="PRK08099.1"/>
    <property type="match status" value="1"/>
</dbReference>
<dbReference type="InterPro" id="IPR004821">
    <property type="entry name" value="Cyt_trans-like"/>
</dbReference>
<comment type="caution">
    <text evidence="4">The sequence shown here is derived from an EMBL/GenBank/DDBJ whole genome shotgun (WGS) entry which is preliminary data.</text>
</comment>